<keyword evidence="4" id="KW-1185">Reference proteome</keyword>
<dbReference type="Pfam" id="PF01476">
    <property type="entry name" value="LysM"/>
    <property type="match status" value="1"/>
</dbReference>
<sequence>MQTVIKNNSIVLLFIVVTIVAGIVLIFSLSEESDKYLEVVVQEGDSLWTIAEKYHNINGMKQEDFIIWVQTENELNTAMIQPGDVLVIPVSSAHSSYSDNQLAFKKEFLNSNR</sequence>
<evidence type="ECO:0000256" key="1">
    <source>
        <dbReference type="SAM" id="Phobius"/>
    </source>
</evidence>
<evidence type="ECO:0000313" key="4">
    <source>
        <dbReference type="Proteomes" id="UP001387364"/>
    </source>
</evidence>
<proteinExistence type="predicted"/>
<organism evidence="3 4">
    <name type="scientific">Bacillus kandeliae</name>
    <dbReference type="NCBI Taxonomy" id="3129297"/>
    <lineage>
        <taxon>Bacteria</taxon>
        <taxon>Bacillati</taxon>
        <taxon>Bacillota</taxon>
        <taxon>Bacilli</taxon>
        <taxon>Bacillales</taxon>
        <taxon>Bacillaceae</taxon>
        <taxon>Bacillus</taxon>
    </lineage>
</organism>
<keyword evidence="1" id="KW-0812">Transmembrane</keyword>
<accession>A0ABZ2NA17</accession>
<dbReference type="RefSeq" id="WP_338754161.1">
    <property type="nucleotide sequence ID" value="NZ_CP147404.1"/>
</dbReference>
<gene>
    <name evidence="3" type="ORF">WDJ61_07400</name>
</gene>
<dbReference type="InterPro" id="IPR018392">
    <property type="entry name" value="LysM"/>
</dbReference>
<dbReference type="Gene3D" id="3.10.350.10">
    <property type="entry name" value="LysM domain"/>
    <property type="match status" value="1"/>
</dbReference>
<dbReference type="SUPFAM" id="SSF54106">
    <property type="entry name" value="LysM domain"/>
    <property type="match status" value="1"/>
</dbReference>
<protein>
    <submittedName>
        <fullName evidence="3">LysM peptidoglycan-binding domain-containing protein</fullName>
    </submittedName>
</protein>
<dbReference type="CDD" id="cd00118">
    <property type="entry name" value="LysM"/>
    <property type="match status" value="1"/>
</dbReference>
<evidence type="ECO:0000313" key="3">
    <source>
        <dbReference type="EMBL" id="WXB94442.1"/>
    </source>
</evidence>
<name>A0ABZ2NA17_9BACI</name>
<evidence type="ECO:0000259" key="2">
    <source>
        <dbReference type="PROSITE" id="PS51782"/>
    </source>
</evidence>
<feature type="domain" description="LysM" evidence="2">
    <location>
        <begin position="37"/>
        <end position="88"/>
    </location>
</feature>
<reference evidence="3 4" key="1">
    <citation type="submission" date="2024-02" db="EMBL/GenBank/DDBJ databases">
        <title>Seven novel Bacillus-like species.</title>
        <authorList>
            <person name="Liu G."/>
        </authorList>
    </citation>
    <scope>NUCLEOTIDE SEQUENCE [LARGE SCALE GENOMIC DNA]</scope>
    <source>
        <strain evidence="3 4">FJAT-52991</strain>
    </source>
</reference>
<keyword evidence="1" id="KW-1133">Transmembrane helix</keyword>
<dbReference type="SMART" id="SM00257">
    <property type="entry name" value="LysM"/>
    <property type="match status" value="1"/>
</dbReference>
<keyword evidence="1" id="KW-0472">Membrane</keyword>
<dbReference type="PROSITE" id="PS51782">
    <property type="entry name" value="LYSM"/>
    <property type="match status" value="1"/>
</dbReference>
<dbReference type="Proteomes" id="UP001387364">
    <property type="component" value="Chromosome"/>
</dbReference>
<feature type="transmembrane region" description="Helical" evidence="1">
    <location>
        <begin position="12"/>
        <end position="30"/>
    </location>
</feature>
<dbReference type="InterPro" id="IPR036779">
    <property type="entry name" value="LysM_dom_sf"/>
</dbReference>
<dbReference type="EMBL" id="CP147404">
    <property type="protein sequence ID" value="WXB94442.1"/>
    <property type="molecule type" value="Genomic_DNA"/>
</dbReference>